<organism evidence="1">
    <name type="scientific">Methanothermobacter wolfeii</name>
    <name type="common">Methanobacterium wolfei</name>
    <dbReference type="NCBI Taxonomy" id="145261"/>
    <lineage>
        <taxon>Archaea</taxon>
        <taxon>Methanobacteriati</taxon>
        <taxon>Methanobacteriota</taxon>
        <taxon>Methanomada group</taxon>
        <taxon>Methanobacteria</taxon>
        <taxon>Methanobacteriales</taxon>
        <taxon>Methanobacteriaceae</taxon>
        <taxon>Methanothermobacter</taxon>
    </lineage>
</organism>
<dbReference type="GeneID" id="75106255"/>
<gene>
    <name evidence="1" type="ORF">N5910_03345</name>
</gene>
<evidence type="ECO:0000313" key="1">
    <source>
        <dbReference type="EMBL" id="UXH32337.1"/>
    </source>
</evidence>
<dbReference type="Proteomes" id="UP001065373">
    <property type="component" value="Chromosome"/>
</dbReference>
<dbReference type="AlphaFoldDB" id="A0A9E7RVU0"/>
<dbReference type="SUPFAM" id="SSF56420">
    <property type="entry name" value="Peptide deformylase"/>
    <property type="match status" value="1"/>
</dbReference>
<dbReference type="RefSeq" id="WP_261599773.1">
    <property type="nucleotide sequence ID" value="NZ_CP104550.1"/>
</dbReference>
<accession>A0A9E7RVU0</accession>
<reference evidence="1" key="1">
    <citation type="submission" date="2022-09" db="EMBL/GenBank/DDBJ databases">
        <title>Characterization of three MwoI isoschizomers from sequenced genome and metagenomes.</title>
        <authorList>
            <person name="Fomenkov A."/>
            <person name="Xu S.Y."/>
            <person name="Roberts R.J."/>
        </authorList>
    </citation>
    <scope>NUCLEOTIDE SEQUENCE</scope>
    <source>
        <strain evidence="1">DSM 2970</strain>
    </source>
</reference>
<name>A0A9E7RVU0_METWO</name>
<dbReference type="EMBL" id="CP104550">
    <property type="protein sequence ID" value="UXH32337.1"/>
    <property type="molecule type" value="Genomic_DNA"/>
</dbReference>
<sequence length="182" mass="21054">MTGTEKPLDHADLKKLLRFSLTEKKVIQELGIPGEAFIPLLFSIRFGGDWSLAEKTGRFMAIKEKVTRFDEEEMVGRTLEIVYLFLNPSVLREEGTVYRLEKCSSRNERELVKRPYRVLVDGDYILRAVLDPLDLKIRLKRIEGPLEFTGSGAYGVAHEIEHLRCVEAEGTPFWEFEYEIED</sequence>
<proteinExistence type="predicted"/>
<dbReference type="InterPro" id="IPR036821">
    <property type="entry name" value="Peptide_deformylase_sf"/>
</dbReference>
<protein>
    <submittedName>
        <fullName evidence="1">RimK/LysX family protein</fullName>
    </submittedName>
</protein>